<proteinExistence type="predicted"/>
<evidence type="ECO:0000256" key="1">
    <source>
        <dbReference type="SAM" id="SignalP"/>
    </source>
</evidence>
<dbReference type="AlphaFoldDB" id="A0AAV7ZV66"/>
<feature type="chain" id="PRO_5043765028" evidence="1">
    <location>
        <begin position="22"/>
        <end position="228"/>
    </location>
</feature>
<dbReference type="EMBL" id="JANTQA010000023">
    <property type="protein sequence ID" value="KAJ3445205.1"/>
    <property type="molecule type" value="Genomic_DNA"/>
</dbReference>
<accession>A0AAV7ZV66</accession>
<protein>
    <submittedName>
        <fullName evidence="2">Uncharacterized protein</fullName>
    </submittedName>
</protein>
<comment type="caution">
    <text evidence="2">The sequence shown here is derived from an EMBL/GenBank/DDBJ whole genome shotgun (WGS) entry which is preliminary data.</text>
</comment>
<organism evidence="2 3">
    <name type="scientific">Anaeramoeba flamelloides</name>
    <dbReference type="NCBI Taxonomy" id="1746091"/>
    <lineage>
        <taxon>Eukaryota</taxon>
        <taxon>Metamonada</taxon>
        <taxon>Anaeramoebidae</taxon>
        <taxon>Anaeramoeba</taxon>
    </lineage>
</organism>
<keyword evidence="1" id="KW-0732">Signal</keyword>
<gene>
    <name evidence="2" type="ORF">M0812_11072</name>
</gene>
<evidence type="ECO:0000313" key="3">
    <source>
        <dbReference type="Proteomes" id="UP001146793"/>
    </source>
</evidence>
<reference evidence="2" key="1">
    <citation type="submission" date="2022-08" db="EMBL/GenBank/DDBJ databases">
        <title>Novel sulphate-reducing endosymbionts in the free-living metamonad Anaeramoeba.</title>
        <authorList>
            <person name="Jerlstrom-Hultqvist J."/>
            <person name="Cepicka I."/>
            <person name="Gallot-Lavallee L."/>
            <person name="Salas-Leiva D."/>
            <person name="Curtis B.A."/>
            <person name="Zahonova K."/>
            <person name="Pipaliya S."/>
            <person name="Dacks J."/>
            <person name="Roger A.J."/>
        </authorList>
    </citation>
    <scope>NUCLEOTIDE SEQUENCE</scope>
    <source>
        <strain evidence="2">Busselton2</strain>
    </source>
</reference>
<evidence type="ECO:0000313" key="2">
    <source>
        <dbReference type="EMBL" id="KAJ3445205.1"/>
    </source>
</evidence>
<feature type="signal peptide" evidence="1">
    <location>
        <begin position="1"/>
        <end position="21"/>
    </location>
</feature>
<name>A0AAV7ZV66_9EUKA</name>
<sequence length="228" mass="26580">MLNFNLNIFLIVFLLLVFAKCSPYSQCWKGDSDCTGCPTNSSINFTSLFFLSEIFGFDNYQLKKINRTIDYANSTKQLPEIIYFDPPFFFHSSFLYHCCHTEEEKKIMLKVYQKVEWESFYVNFTHTHCNVDHTGDVIYIASIPDQKSQNKLFELAALFQNAIEKAGIKINHPRVQEFHSTIARVKPTFTTNKCIDLLNSQPTWIQIKIQFFLVSDLVIQASDFPKQH</sequence>
<dbReference type="Proteomes" id="UP001146793">
    <property type="component" value="Unassembled WGS sequence"/>
</dbReference>